<gene>
    <name evidence="2" type="ORF">THAOC_09198</name>
</gene>
<feature type="region of interest" description="Disordered" evidence="1">
    <location>
        <begin position="1"/>
        <end position="110"/>
    </location>
</feature>
<dbReference type="AlphaFoldDB" id="K0SX55"/>
<organism evidence="2 3">
    <name type="scientific">Thalassiosira oceanica</name>
    <name type="common">Marine diatom</name>
    <dbReference type="NCBI Taxonomy" id="159749"/>
    <lineage>
        <taxon>Eukaryota</taxon>
        <taxon>Sar</taxon>
        <taxon>Stramenopiles</taxon>
        <taxon>Ochrophyta</taxon>
        <taxon>Bacillariophyta</taxon>
        <taxon>Coscinodiscophyceae</taxon>
        <taxon>Thalassiosirophycidae</taxon>
        <taxon>Thalassiosirales</taxon>
        <taxon>Thalassiosiraceae</taxon>
        <taxon>Thalassiosira</taxon>
    </lineage>
</organism>
<reference evidence="2 3" key="1">
    <citation type="journal article" date="2012" name="Genome Biol.">
        <title>Genome and low-iron response of an oceanic diatom adapted to chronic iron limitation.</title>
        <authorList>
            <person name="Lommer M."/>
            <person name="Specht M."/>
            <person name="Roy A.S."/>
            <person name="Kraemer L."/>
            <person name="Andreson R."/>
            <person name="Gutowska M.A."/>
            <person name="Wolf J."/>
            <person name="Bergner S.V."/>
            <person name="Schilhabel M.B."/>
            <person name="Klostermeier U.C."/>
            <person name="Beiko R.G."/>
            <person name="Rosenstiel P."/>
            <person name="Hippler M."/>
            <person name="Laroche J."/>
        </authorList>
    </citation>
    <scope>NUCLEOTIDE SEQUENCE [LARGE SCALE GENOMIC DNA]</scope>
    <source>
        <strain evidence="2 3">CCMP1005</strain>
    </source>
</reference>
<comment type="caution">
    <text evidence="2">The sequence shown here is derived from an EMBL/GenBank/DDBJ whole genome shotgun (WGS) entry which is preliminary data.</text>
</comment>
<evidence type="ECO:0000313" key="2">
    <source>
        <dbReference type="EMBL" id="EJK69534.1"/>
    </source>
</evidence>
<dbReference type="Proteomes" id="UP000266841">
    <property type="component" value="Unassembled WGS sequence"/>
</dbReference>
<feature type="compositionally biased region" description="Low complexity" evidence="1">
    <location>
        <begin position="53"/>
        <end position="64"/>
    </location>
</feature>
<proteinExistence type="predicted"/>
<protein>
    <submittedName>
        <fullName evidence="2">Uncharacterized protein</fullName>
    </submittedName>
</protein>
<keyword evidence="3" id="KW-1185">Reference proteome</keyword>
<dbReference type="EMBL" id="AGNL01009928">
    <property type="protein sequence ID" value="EJK69534.1"/>
    <property type="molecule type" value="Genomic_DNA"/>
</dbReference>
<evidence type="ECO:0000256" key="1">
    <source>
        <dbReference type="SAM" id="MobiDB-lite"/>
    </source>
</evidence>
<name>K0SX55_THAOC</name>
<feature type="compositionally biased region" description="Basic residues" evidence="1">
    <location>
        <begin position="75"/>
        <end position="87"/>
    </location>
</feature>
<sequence length="110" mass="11336">MFLASSNPGTTTTTTTKPVEQPVPSGHARGAPAAFVEEQRPRGRAQGRRGGRAAEAQRACAPEGEAGDEDGRGAVPRRRRRGRAAGRGRRDDDGGCALGPAASEDVVSAT</sequence>
<accession>K0SX55</accession>
<feature type="compositionally biased region" description="Basic residues" evidence="1">
    <location>
        <begin position="42"/>
        <end position="51"/>
    </location>
</feature>
<evidence type="ECO:0000313" key="3">
    <source>
        <dbReference type="Proteomes" id="UP000266841"/>
    </source>
</evidence>